<evidence type="ECO:0000313" key="3">
    <source>
        <dbReference type="Proteomes" id="UP000095200"/>
    </source>
</evidence>
<keyword evidence="1" id="KW-0472">Membrane</keyword>
<proteinExistence type="predicted"/>
<reference evidence="3" key="1">
    <citation type="submission" date="2016-06" db="EMBL/GenBank/DDBJ databases">
        <title>Draft genome sequence of Desulfoplanes formicivorans strain Pf12B.</title>
        <authorList>
            <person name="Watanabe M."/>
            <person name="Kojima H."/>
            <person name="Fukui M."/>
        </authorList>
    </citation>
    <scope>NUCLEOTIDE SEQUENCE [LARGE SCALE GENOMIC DNA]</scope>
    <source>
        <strain evidence="3">Pf12B</strain>
    </source>
</reference>
<dbReference type="STRING" id="1592317.DPF_1375"/>
<dbReference type="Proteomes" id="UP000095200">
    <property type="component" value="Unassembled WGS sequence"/>
</dbReference>
<evidence type="ECO:0000256" key="1">
    <source>
        <dbReference type="SAM" id="Phobius"/>
    </source>
</evidence>
<protein>
    <recommendedName>
        <fullName evidence="4">Vitamin K epoxide reductase domain-containing protein</fullName>
    </recommendedName>
</protein>
<sequence>MELFLMQLITVKRTLLKVFLVLFAITLTVDVYLQATRHASLCSTASCQVVGEYVRFGELMLVKAGAIFFWVLWLLVFFAGRYDKKWLWGLVTLVLMGAMAFDGGLLGFQFVGLGEHCQLCMGVGAALFVVVALFAWVRKSWLMLLLGVAVWCGGFAANSVLQFTTQLPALSETAFLSWPESRTGGTSNHIPRYHLFFSLHCGHCSKVIANLAVNKTDQADWTFHVMDGQEEDLLRLSHILSAKMTAENPFLEILHWESEEQVPDTAIPESLREAVEQATIYFARSRFSGVPMLIADERPGVRLVLSGANSILAYLHQEGIIRNVIHFGAPRDEEDDPLPAEALEGS</sequence>
<keyword evidence="1" id="KW-1133">Transmembrane helix</keyword>
<feature type="transmembrane region" description="Helical" evidence="1">
    <location>
        <begin position="15"/>
        <end position="33"/>
    </location>
</feature>
<keyword evidence="1" id="KW-0812">Transmembrane</keyword>
<feature type="transmembrane region" description="Helical" evidence="1">
    <location>
        <begin position="86"/>
        <end position="107"/>
    </location>
</feature>
<name>A0A194AIT5_9BACT</name>
<evidence type="ECO:0008006" key="4">
    <source>
        <dbReference type="Google" id="ProtNLM"/>
    </source>
</evidence>
<organism evidence="2 3">
    <name type="scientific">Desulfoplanes formicivorans</name>
    <dbReference type="NCBI Taxonomy" id="1592317"/>
    <lineage>
        <taxon>Bacteria</taxon>
        <taxon>Pseudomonadati</taxon>
        <taxon>Thermodesulfobacteriota</taxon>
        <taxon>Desulfovibrionia</taxon>
        <taxon>Desulfovibrionales</taxon>
        <taxon>Desulfoplanaceae</taxon>
        <taxon>Desulfoplanes</taxon>
    </lineage>
</organism>
<keyword evidence="3" id="KW-1185">Reference proteome</keyword>
<comment type="caution">
    <text evidence="2">The sequence shown here is derived from an EMBL/GenBank/DDBJ whole genome shotgun (WGS) entry which is preliminary data.</text>
</comment>
<dbReference type="AlphaFoldDB" id="A0A194AIT5"/>
<feature type="transmembrane region" description="Helical" evidence="1">
    <location>
        <begin position="119"/>
        <end position="137"/>
    </location>
</feature>
<evidence type="ECO:0000313" key="2">
    <source>
        <dbReference type="EMBL" id="GAU08659.1"/>
    </source>
</evidence>
<feature type="transmembrane region" description="Helical" evidence="1">
    <location>
        <begin position="61"/>
        <end position="80"/>
    </location>
</feature>
<feature type="transmembrane region" description="Helical" evidence="1">
    <location>
        <begin position="143"/>
        <end position="161"/>
    </location>
</feature>
<accession>A0A194AIT5</accession>
<dbReference type="EMBL" id="BDFE01000015">
    <property type="protein sequence ID" value="GAU08659.1"/>
    <property type="molecule type" value="Genomic_DNA"/>
</dbReference>
<gene>
    <name evidence="2" type="ORF">DPF_1375</name>
</gene>